<dbReference type="GO" id="GO:0071770">
    <property type="term" value="P:DIM/DIP cell wall layer assembly"/>
    <property type="evidence" value="ECO:0007669"/>
    <property type="project" value="TreeGrafter"/>
</dbReference>
<keyword evidence="1" id="KW-0596">Phosphopantetheine</keyword>
<dbReference type="AlphaFoldDB" id="A0A1L7LJP2"/>
<keyword evidence="2" id="KW-0597">Phosphoprotein</keyword>
<dbReference type="GO" id="GO:0005886">
    <property type="term" value="C:plasma membrane"/>
    <property type="evidence" value="ECO:0007669"/>
    <property type="project" value="TreeGrafter"/>
</dbReference>
<name>A0A1L7LJP2_9STRE</name>
<gene>
    <name evidence="4" type="ORF">SRT_10770</name>
</gene>
<protein>
    <submittedName>
        <fullName evidence="4">Putative mixed polyketide synthase/non-ribosomal peptide synthetase</fullName>
    </submittedName>
</protein>
<dbReference type="InterPro" id="IPR036291">
    <property type="entry name" value="NAD(P)-bd_dom_sf"/>
</dbReference>
<feature type="domain" description="Ketoreductase (KR)" evidence="3">
    <location>
        <begin position="1"/>
        <end position="75"/>
    </location>
</feature>
<accession>A0A1L7LJP2</accession>
<dbReference type="InterPro" id="IPR013968">
    <property type="entry name" value="PKS_KR"/>
</dbReference>
<dbReference type="GO" id="GO:0005737">
    <property type="term" value="C:cytoplasm"/>
    <property type="evidence" value="ECO:0007669"/>
    <property type="project" value="TreeGrafter"/>
</dbReference>
<keyword evidence="5" id="KW-1185">Reference proteome</keyword>
<dbReference type="Proteomes" id="UP000217758">
    <property type="component" value="Chromosome"/>
</dbReference>
<dbReference type="Gene3D" id="3.40.50.720">
    <property type="entry name" value="NAD(P)-binding Rossmann-like Domain"/>
    <property type="match status" value="1"/>
</dbReference>
<dbReference type="EMBL" id="AP014612">
    <property type="protein sequence ID" value="BAQ24338.1"/>
    <property type="molecule type" value="Genomic_DNA"/>
</dbReference>
<proteinExistence type="predicted"/>
<dbReference type="GO" id="GO:0006633">
    <property type="term" value="P:fatty acid biosynthetic process"/>
    <property type="evidence" value="ECO:0007669"/>
    <property type="project" value="TreeGrafter"/>
</dbReference>
<dbReference type="Pfam" id="PF08659">
    <property type="entry name" value="KR"/>
    <property type="match status" value="1"/>
</dbReference>
<reference evidence="4 5" key="1">
    <citation type="journal article" date="2016" name="Microbiol. Immunol.">
        <title>Complete genome sequence of Streptococcus troglodytae TKU31 isolated from the oral cavity of a chimpanzee (Pan troglodytes).</title>
        <authorList>
            <person name="Okamoto M."/>
            <person name="Naito M."/>
            <person name="Miyanohara M."/>
            <person name="Imai S."/>
            <person name="Nomura Y."/>
            <person name="Saito W."/>
            <person name="Momoi Y."/>
            <person name="Takada K."/>
            <person name="Miyabe-Nishiwaki T."/>
            <person name="Tomonaga M."/>
            <person name="Hanada N."/>
        </authorList>
    </citation>
    <scope>NUCLEOTIDE SEQUENCE [LARGE SCALE GENOMIC DNA]</scope>
    <source>
        <strain evidence="5">TKU 31</strain>
    </source>
</reference>
<evidence type="ECO:0000256" key="1">
    <source>
        <dbReference type="ARBA" id="ARBA00022450"/>
    </source>
</evidence>
<dbReference type="PANTHER" id="PTHR43775:SF37">
    <property type="entry name" value="SI:DKEY-61P9.11"/>
    <property type="match status" value="1"/>
</dbReference>
<dbReference type="InterPro" id="IPR050091">
    <property type="entry name" value="PKS_NRPS_Biosynth_Enz"/>
</dbReference>
<evidence type="ECO:0000259" key="3">
    <source>
        <dbReference type="Pfam" id="PF08659"/>
    </source>
</evidence>
<dbReference type="GO" id="GO:0004312">
    <property type="term" value="F:fatty acid synthase activity"/>
    <property type="evidence" value="ECO:0007669"/>
    <property type="project" value="TreeGrafter"/>
</dbReference>
<evidence type="ECO:0000313" key="4">
    <source>
        <dbReference type="EMBL" id="BAQ24338.1"/>
    </source>
</evidence>
<evidence type="ECO:0000256" key="2">
    <source>
        <dbReference type="ARBA" id="ARBA00022553"/>
    </source>
</evidence>
<organism evidence="4 5">
    <name type="scientific">Streptococcus troglodytae</name>
    <dbReference type="NCBI Taxonomy" id="1111760"/>
    <lineage>
        <taxon>Bacteria</taxon>
        <taxon>Bacillati</taxon>
        <taxon>Bacillota</taxon>
        <taxon>Bacilli</taxon>
        <taxon>Lactobacillales</taxon>
        <taxon>Streptococcaceae</taxon>
        <taxon>Streptococcus</taxon>
    </lineage>
</organism>
<dbReference type="SUPFAM" id="SSF51735">
    <property type="entry name" value="NAD(P)-binding Rossmann-fold domains"/>
    <property type="match status" value="1"/>
</dbReference>
<evidence type="ECO:0000313" key="5">
    <source>
        <dbReference type="Proteomes" id="UP000217758"/>
    </source>
</evidence>
<sequence length="107" mass="12643">MDITDRSKLRTELNKIRSAYGEINGIIHSAGVIRDALIIKKTEDMILSVIQPKIKGVINLDELTKEDNLEFLFVFQQLHQYLEMWDNVITHMRTAFWTILWKRENLL</sequence>
<dbReference type="PANTHER" id="PTHR43775">
    <property type="entry name" value="FATTY ACID SYNTHASE"/>
    <property type="match status" value="1"/>
</dbReference>
<dbReference type="KEGG" id="strg:SRT_10770"/>